<dbReference type="Proteomes" id="UP000310314">
    <property type="component" value="Unassembled WGS sequence"/>
</dbReference>
<keyword evidence="1" id="KW-0732">Signal</keyword>
<dbReference type="AlphaFoldDB" id="A0A5S3PUS0"/>
<feature type="chain" id="PRO_5024316058" description="Lipocalin-like domain-containing protein" evidence="1">
    <location>
        <begin position="21"/>
        <end position="157"/>
    </location>
</feature>
<protein>
    <recommendedName>
        <fullName evidence="4">Lipocalin-like domain-containing protein</fullName>
    </recommendedName>
</protein>
<comment type="caution">
    <text evidence="2">The sequence shown here is derived from an EMBL/GenBank/DDBJ whole genome shotgun (WGS) entry which is preliminary data.</text>
</comment>
<accession>A0A5S3PUS0</accession>
<name>A0A5S3PUS0_9FLAO</name>
<dbReference type="PROSITE" id="PS51257">
    <property type="entry name" value="PROKAR_LIPOPROTEIN"/>
    <property type="match status" value="1"/>
</dbReference>
<dbReference type="OrthoDB" id="9961979at2"/>
<dbReference type="RefSeq" id="WP_138656682.1">
    <property type="nucleotide sequence ID" value="NZ_VATY01000001.1"/>
</dbReference>
<feature type="signal peptide" evidence="1">
    <location>
        <begin position="1"/>
        <end position="20"/>
    </location>
</feature>
<evidence type="ECO:0008006" key="4">
    <source>
        <dbReference type="Google" id="ProtNLM"/>
    </source>
</evidence>
<evidence type="ECO:0000313" key="2">
    <source>
        <dbReference type="EMBL" id="TMM58749.1"/>
    </source>
</evidence>
<organism evidence="2 3">
    <name type="scientific">Maribacter algarum</name>
    <name type="common">ex Zhang et al. 2020</name>
    <dbReference type="NCBI Taxonomy" id="2578118"/>
    <lineage>
        <taxon>Bacteria</taxon>
        <taxon>Pseudomonadati</taxon>
        <taxon>Bacteroidota</taxon>
        <taxon>Flavobacteriia</taxon>
        <taxon>Flavobacteriales</taxon>
        <taxon>Flavobacteriaceae</taxon>
        <taxon>Maribacter</taxon>
    </lineage>
</organism>
<proteinExistence type="predicted"/>
<evidence type="ECO:0000313" key="3">
    <source>
        <dbReference type="Proteomes" id="UP000310314"/>
    </source>
</evidence>
<keyword evidence="3" id="KW-1185">Reference proteome</keyword>
<evidence type="ECO:0000256" key="1">
    <source>
        <dbReference type="SAM" id="SignalP"/>
    </source>
</evidence>
<gene>
    <name evidence="2" type="ORF">FEE95_04775</name>
</gene>
<reference evidence="2 3" key="1">
    <citation type="submission" date="2019-05" db="EMBL/GenBank/DDBJ databases">
        <authorList>
            <person name="Zhang J.-Y."/>
            <person name="Feg X."/>
            <person name="Du Z.-J."/>
        </authorList>
    </citation>
    <scope>NUCLEOTIDE SEQUENCE [LARGE SCALE GENOMIC DNA]</scope>
    <source>
        <strain evidence="2 3">RZ26</strain>
    </source>
</reference>
<sequence>MKTKAIISMVVCALMLTSCSKVVEKLIDEPEDVENILVEESPWTFSRYENTVIEDNDGSGLSGQEIENDINQYFIDISFTFNSDGTGFIDIPEQGREDWVWTLSNNRLTTISNTQTDEYTFFSADRNEMTFESRTSTLHTRDSIEYVVTHVGKYFFN</sequence>
<dbReference type="EMBL" id="VATY01000001">
    <property type="protein sequence ID" value="TMM58749.1"/>
    <property type="molecule type" value="Genomic_DNA"/>
</dbReference>